<protein>
    <submittedName>
        <fullName evidence="1">1,4-alpha-glucan branching protein GlgB</fullName>
        <ecNumber evidence="1">2.4.1.18</ecNumber>
    </submittedName>
</protein>
<dbReference type="EMBL" id="AKCV02000020">
    <property type="protein sequence ID" value="TMS57726.1"/>
    <property type="molecule type" value="Genomic_DNA"/>
</dbReference>
<dbReference type="Proteomes" id="UP000004277">
    <property type="component" value="Unassembled WGS sequence"/>
</dbReference>
<proteinExistence type="predicted"/>
<comment type="caution">
    <text evidence="1">The sequence shown here is derived from an EMBL/GenBank/DDBJ whole genome shotgun (WGS) entry which is preliminary data.</text>
</comment>
<gene>
    <name evidence="1" type="primary">glgB</name>
    <name evidence="1" type="ORF">MW7_011205</name>
</gene>
<keyword evidence="1" id="KW-0328">Glycosyltransferase</keyword>
<evidence type="ECO:0000313" key="1">
    <source>
        <dbReference type="EMBL" id="TMS57726.1"/>
    </source>
</evidence>
<reference evidence="1" key="1">
    <citation type="submission" date="2019-05" db="EMBL/GenBank/DDBJ databases">
        <title>Revised genome assembly of Burkholderiaceae (previously Ralstonia) sp. PBA.</title>
        <authorList>
            <person name="Gan H.M."/>
        </authorList>
    </citation>
    <scope>NUCLEOTIDE SEQUENCE</scope>
    <source>
        <strain evidence="1">PBA</strain>
    </source>
</reference>
<keyword evidence="1" id="KW-0808">Transferase</keyword>
<evidence type="ECO:0000313" key="2">
    <source>
        <dbReference type="Proteomes" id="UP000004277"/>
    </source>
</evidence>
<accession>A0ACD3SNF6</accession>
<organism evidence="1 2">
    <name type="scientific">Imbroritus primus</name>
    <dbReference type="NCBI Taxonomy" id="3058603"/>
    <lineage>
        <taxon>Bacteria</taxon>
        <taxon>Pseudomonadati</taxon>
        <taxon>Pseudomonadota</taxon>
        <taxon>Betaproteobacteria</taxon>
        <taxon>Burkholderiales</taxon>
        <taxon>Burkholderiaceae</taxon>
        <taxon>Imbroritus</taxon>
    </lineage>
</organism>
<dbReference type="EC" id="2.4.1.18" evidence="1"/>
<keyword evidence="2" id="KW-1185">Reference proteome</keyword>
<sequence length="752" mass="82709">MSDAPADPLDTAILAALLQGRHGDPFALLGPRQENHGEGTRTRIRACLPGAAHAWVECGGTRMAMTKLGRNDVFSLLLPTAVDAAWRTSQLPGARRYDLTVAWSDGSQQRGPDPYAFATLLGDMDLHLFGEGRHFELAQALGAQAMSVDGVPGVRFAVWAPNASAVAVLGDFNGWHAARHPMRLRHGAGVWELFVPGAWGARPGCRYKFAVRDVYGELLPDKADPLARMTEMPPATASVITRPGETAPPFAWHDAAWMQRRAAQDPHAEPLLIYEVHAGAWQRAADGGTLSWDALGDRLIPYLQDLGFTHLELLPITEHPFGGSWGYQPLSLFAPSARFGPPQAFARFVDRCHAANLGVILDWVPAHFPTDPHGLARFDGTALYEHADPREGLHQDWNTLIYNLGRNEVRGFLLASALHWLEHFHIDGLRVDAVASMLYRDYSRAPNAWIPNRHGGRENLEAIDFLRTLNTEVQARCPGAMTIAEESTAWPGVTAPTDSGGLGFTFKWNMGWMHDTLRYMAHDPVHRTWHHHNMTFGLVYAWSEAFVLPLSHDEVVHGKGSLLGKMPGDTWQRFANLRAYLAFMWAHPGKKLLFMGGELAQEREWNHDTALDWQLLDMPAHAGVQSLVRDLNRLYAQLPALHRLDAVQEGFRWVVGDDSHNSVLAFLRLAAANEAPVLAISNLTPVPRPGYRVGVPQAGPWQERLNTDAACYGGSNLGNQGGAQAVAQPSHGWPASLTLTLPPLATLILTPA</sequence>
<name>A0ACD3SNF6_9BURK</name>